<evidence type="ECO:0000313" key="2">
    <source>
        <dbReference type="Proteomes" id="UP000257501"/>
    </source>
</evidence>
<dbReference type="GeneID" id="54997302"/>
<reference evidence="1 2" key="1">
    <citation type="journal article" date="2011" name="Nature">
        <title>Genomic island variability facilitates Prochlorococcus-virus coexistence.</title>
        <authorList>
            <person name="Avrani S."/>
            <person name="Wurtzel O."/>
            <person name="Sharon I."/>
            <person name="Sorek R."/>
            <person name="Lindell D."/>
        </authorList>
    </citation>
    <scope>NUCLEOTIDE SEQUENCE [LARGE SCALE GENOMIC DNA]</scope>
</reference>
<evidence type="ECO:0000313" key="1">
    <source>
        <dbReference type="EMBL" id="AXF41323.1"/>
    </source>
</evidence>
<organism evidence="1 2">
    <name type="scientific">Cyanophage S-TIM4</name>
    <dbReference type="NCBI Taxonomy" id="1048189"/>
    <lineage>
        <taxon>Viruses</taxon>
        <taxon>Duplodnaviria</taxon>
        <taxon>Heunggongvirae</taxon>
        <taxon>Uroviricota</taxon>
        <taxon>Caudoviricetes</taxon>
        <taxon>Pantevenvirales</taxon>
        <taxon>Kyanoviridae</taxon>
        <taxon>Thaumasvirus</taxon>
        <taxon>Thaumasvirus stim4</taxon>
    </lineage>
</organism>
<keyword evidence="2" id="KW-1185">Reference proteome</keyword>
<name>A0A345AWP0_9CAUD</name>
<dbReference type="RefSeq" id="YP_009806444.1">
    <property type="nucleotide sequence ID" value="NC_048015.1"/>
</dbReference>
<sequence length="107" mass="12249">MSTPLDLSHCPDGQYYCFDDRKCKPIPKGMSVGKNGMLVKETTELKNEIIAKAQKKHTMAKSKKFKDVMAKGKEAKDKLYKTTREKGVRFYDKKGSGYMKDGKKKYD</sequence>
<dbReference type="KEGG" id="vg:54997302"/>
<protein>
    <submittedName>
        <fullName evidence="1">Uncharacterized protein</fullName>
    </submittedName>
</protein>
<accession>A0A345AWP0</accession>
<dbReference type="Proteomes" id="UP000257501">
    <property type="component" value="Segment"/>
</dbReference>
<dbReference type="EMBL" id="MH512890">
    <property type="protein sequence ID" value="AXF41323.1"/>
    <property type="molecule type" value="Genomic_DNA"/>
</dbReference>
<gene>
    <name evidence="1" type="primary">ORF_187</name>
    <name evidence="1" type="ORF">S-TIM4_ORF_187</name>
</gene>
<proteinExistence type="predicted"/>